<reference evidence="2 3" key="1">
    <citation type="submission" date="2020-09" db="EMBL/GenBank/DDBJ databases">
        <title>Roseomonas.</title>
        <authorList>
            <person name="Zhu W."/>
        </authorList>
    </citation>
    <scope>NUCLEOTIDE SEQUENCE [LARGE SCALE GENOMIC DNA]</scope>
    <source>
        <strain evidence="2 3">1311</strain>
    </source>
</reference>
<feature type="chain" id="PRO_5045088710" evidence="1">
    <location>
        <begin position="24"/>
        <end position="103"/>
    </location>
</feature>
<protein>
    <submittedName>
        <fullName evidence="2">Uncharacterized protein</fullName>
    </submittedName>
</protein>
<proteinExistence type="predicted"/>
<gene>
    <name evidence="2" type="ORF">IAI60_01740</name>
</gene>
<keyword evidence="3" id="KW-1185">Reference proteome</keyword>
<dbReference type="RefSeq" id="WP_207444927.1">
    <property type="nucleotide sequence ID" value="NZ_CP061091.1"/>
</dbReference>
<organism evidence="2 3">
    <name type="scientific">Roseomonas marmotae</name>
    <dbReference type="NCBI Taxonomy" id="2768161"/>
    <lineage>
        <taxon>Bacteria</taxon>
        <taxon>Pseudomonadati</taxon>
        <taxon>Pseudomonadota</taxon>
        <taxon>Alphaproteobacteria</taxon>
        <taxon>Acetobacterales</taxon>
        <taxon>Roseomonadaceae</taxon>
        <taxon>Roseomonas</taxon>
    </lineage>
</organism>
<evidence type="ECO:0000256" key="1">
    <source>
        <dbReference type="SAM" id="SignalP"/>
    </source>
</evidence>
<feature type="signal peptide" evidence="1">
    <location>
        <begin position="1"/>
        <end position="23"/>
    </location>
</feature>
<sequence length="103" mass="10495">MTAFRTLLAATALLATSAAAASANPLTVQSQGETFAVQYAADHTGNILGGGAVRTEGNGNSLRIIHLNNAFARQPSGIPTFSGGSEGSIAYLPLPASMNLVHR</sequence>
<comment type="caution">
    <text evidence="2">The sequence shown here is derived from an EMBL/GenBank/DDBJ whole genome shotgun (WGS) entry which is preliminary data.</text>
</comment>
<keyword evidence="1" id="KW-0732">Signal</keyword>
<accession>A0ABS3KAE1</accession>
<dbReference type="EMBL" id="JACTNF010000001">
    <property type="protein sequence ID" value="MBO1073326.1"/>
    <property type="molecule type" value="Genomic_DNA"/>
</dbReference>
<evidence type="ECO:0000313" key="3">
    <source>
        <dbReference type="Proteomes" id="UP001518990"/>
    </source>
</evidence>
<evidence type="ECO:0000313" key="2">
    <source>
        <dbReference type="EMBL" id="MBO1073326.1"/>
    </source>
</evidence>
<name>A0ABS3KAE1_9PROT</name>
<dbReference type="Proteomes" id="UP001518990">
    <property type="component" value="Unassembled WGS sequence"/>
</dbReference>